<dbReference type="EMBL" id="VTEH01000006">
    <property type="protein sequence ID" value="TYR75570.1"/>
    <property type="molecule type" value="Genomic_DNA"/>
</dbReference>
<protein>
    <submittedName>
        <fullName evidence="1">DUF1064 domain-containing protein</fullName>
    </submittedName>
</protein>
<name>A0A5D4KFI2_9BACI</name>
<dbReference type="Pfam" id="PF06356">
    <property type="entry name" value="DUF1064"/>
    <property type="match status" value="1"/>
</dbReference>
<dbReference type="InterPro" id="IPR009414">
    <property type="entry name" value="DUF1064"/>
</dbReference>
<proteinExistence type="predicted"/>
<evidence type="ECO:0000313" key="1">
    <source>
        <dbReference type="EMBL" id="TYR75570.1"/>
    </source>
</evidence>
<reference evidence="1 2" key="1">
    <citation type="submission" date="2019-08" db="EMBL/GenBank/DDBJ databases">
        <title>Bacillus genomes from the desert of Cuatro Cienegas, Coahuila.</title>
        <authorList>
            <person name="Olmedo-Alvarez G."/>
        </authorList>
    </citation>
    <scope>NUCLEOTIDE SEQUENCE [LARGE SCALE GENOMIC DNA]</scope>
    <source>
        <strain evidence="1 2">CH40_1T</strain>
    </source>
</reference>
<dbReference type="AlphaFoldDB" id="A0A5D4KFI2"/>
<organism evidence="1 2">
    <name type="scientific">Rossellomorea vietnamensis</name>
    <dbReference type="NCBI Taxonomy" id="218284"/>
    <lineage>
        <taxon>Bacteria</taxon>
        <taxon>Bacillati</taxon>
        <taxon>Bacillota</taxon>
        <taxon>Bacilli</taxon>
        <taxon>Bacillales</taxon>
        <taxon>Bacillaceae</taxon>
        <taxon>Rossellomorea</taxon>
    </lineage>
</organism>
<gene>
    <name evidence="1" type="ORF">FZC79_10400</name>
</gene>
<dbReference type="RefSeq" id="WP_148946747.1">
    <property type="nucleotide sequence ID" value="NZ_VTEH01000006.1"/>
</dbReference>
<sequence length="135" mass="16310">MTKYNARKKTVDGITFDSIQESQYYLHLKEKQEKGEILAFNLQPKFTLQESFKKHGKTHRKIEYVADFEILHHDESIEIIDVKGFETADFKIKRKLFEKKYPFKLTLVKHVKKYGGWISTDEWRKRKKEEKKVKK</sequence>
<accession>A0A5D4KFI2</accession>
<dbReference type="Proteomes" id="UP000323317">
    <property type="component" value="Unassembled WGS sequence"/>
</dbReference>
<comment type="caution">
    <text evidence="1">The sequence shown here is derived from an EMBL/GenBank/DDBJ whole genome shotgun (WGS) entry which is preliminary data.</text>
</comment>
<evidence type="ECO:0000313" key="2">
    <source>
        <dbReference type="Proteomes" id="UP000323317"/>
    </source>
</evidence>